<accession>A0A2S0K1E9</accession>
<dbReference type="PANTHER" id="PTHR14226:SF25">
    <property type="entry name" value="PHOSPHOESTERASE"/>
    <property type="match status" value="1"/>
</dbReference>
<reference evidence="7 9" key="2">
    <citation type="submission" date="2018-06" db="EMBL/GenBank/DDBJ databases">
        <authorList>
            <consortium name="Pathogen Informatics"/>
            <person name="Doyle S."/>
        </authorList>
    </citation>
    <scope>NUCLEOTIDE SEQUENCE [LARGE SCALE GENOMIC DNA]</scope>
    <source>
        <strain evidence="7 9">NCTC10338</strain>
    </source>
</reference>
<keyword evidence="3 4" id="KW-0443">Lipid metabolism</keyword>
<sequence length="285" mass="32863">MLQVNVEDSSLILEGGTFRTLFTSGVLDAFLEHDIMMPYVVAISAGAINACSYVSQQKERSLRVLMDYRHDKRYMGLKNFLKEKSLFGLDFAYNVIPNELDIFDWDTYKQYDGKLLFGVTNAATGQVEYMDAKEMDRQCTMLRATCAIPILFPEIKLNNTPYYDGGLAEPIPIMHGVETGFKKHVLVLTRPKGYRKQLDRQSKWAMKLLAKRYPNLVKSMQKRADHYNASLDYCEQLEAQGKAFIFRPTQALNSFEKDTVQMRKNYDMGYQQAMQQIDALKQFLT</sequence>
<keyword evidence="1 4" id="KW-0378">Hydrolase</keyword>
<dbReference type="Gene3D" id="3.40.1090.10">
    <property type="entry name" value="Cytosolic phospholipase A2 catalytic domain"/>
    <property type="match status" value="2"/>
</dbReference>
<dbReference type="InterPro" id="IPR050301">
    <property type="entry name" value="NTE"/>
</dbReference>
<gene>
    <name evidence="6" type="ORF">LS41612_13575</name>
    <name evidence="7" type="ORF">NCTC10338_01984</name>
</gene>
<feature type="active site" description="Proton acceptor" evidence="4">
    <location>
        <position position="164"/>
    </location>
</feature>
<organism evidence="6 8">
    <name type="scientific">Lysinibacillus sphaericus</name>
    <name type="common">Bacillus sphaericus</name>
    <dbReference type="NCBI Taxonomy" id="1421"/>
    <lineage>
        <taxon>Bacteria</taxon>
        <taxon>Bacillati</taxon>
        <taxon>Bacillota</taxon>
        <taxon>Bacilli</taxon>
        <taxon>Bacillales</taxon>
        <taxon>Bacillaceae</taxon>
        <taxon>Lysinibacillus</taxon>
    </lineage>
</organism>
<evidence type="ECO:0000313" key="8">
    <source>
        <dbReference type="Proteomes" id="UP000238825"/>
    </source>
</evidence>
<dbReference type="GO" id="GO:0016042">
    <property type="term" value="P:lipid catabolic process"/>
    <property type="evidence" value="ECO:0007669"/>
    <property type="project" value="UniProtKB-UniRule"/>
</dbReference>
<evidence type="ECO:0000313" key="9">
    <source>
        <dbReference type="Proteomes" id="UP000255295"/>
    </source>
</evidence>
<dbReference type="PROSITE" id="PS51635">
    <property type="entry name" value="PNPLA"/>
    <property type="match status" value="1"/>
</dbReference>
<feature type="short sequence motif" description="DGA/G" evidence="4">
    <location>
        <begin position="164"/>
        <end position="166"/>
    </location>
</feature>
<keyword evidence="2 4" id="KW-0442">Lipid degradation</keyword>
<dbReference type="InterPro" id="IPR037483">
    <property type="entry name" value="YjjU-like"/>
</dbReference>
<reference evidence="6 8" key="1">
    <citation type="submission" date="2017-03" db="EMBL/GenBank/DDBJ databases">
        <title>The whole genome sequencing and assembly of Lysinibacillus sphaericus DSM 28T strain.</title>
        <authorList>
            <person name="Lee Y.-J."/>
            <person name="Yi H."/>
            <person name="Bahn Y.-S."/>
            <person name="Kim J.F."/>
            <person name="Lee D.-W."/>
        </authorList>
    </citation>
    <scope>NUCLEOTIDE SEQUENCE [LARGE SCALE GENOMIC DNA]</scope>
    <source>
        <strain evidence="6 8">DSM 28</strain>
    </source>
</reference>
<dbReference type="InterPro" id="IPR002641">
    <property type="entry name" value="PNPLA_dom"/>
</dbReference>
<feature type="active site" description="Nucleophile" evidence="4">
    <location>
        <position position="44"/>
    </location>
</feature>
<evidence type="ECO:0000256" key="4">
    <source>
        <dbReference type="PROSITE-ProRule" id="PRU01161"/>
    </source>
</evidence>
<dbReference type="Proteomes" id="UP000255295">
    <property type="component" value="Unassembled WGS sequence"/>
</dbReference>
<dbReference type="EMBL" id="UFSZ01000001">
    <property type="protein sequence ID" value="SUV16897.1"/>
    <property type="molecule type" value="Genomic_DNA"/>
</dbReference>
<feature type="domain" description="PNPLA" evidence="5">
    <location>
        <begin position="11"/>
        <end position="177"/>
    </location>
</feature>
<evidence type="ECO:0000259" key="5">
    <source>
        <dbReference type="PROSITE" id="PS51635"/>
    </source>
</evidence>
<proteinExistence type="predicted"/>
<dbReference type="Pfam" id="PF01734">
    <property type="entry name" value="Patatin"/>
    <property type="match status" value="1"/>
</dbReference>
<dbReference type="AlphaFoldDB" id="A0A2S0K1E9"/>
<evidence type="ECO:0000256" key="3">
    <source>
        <dbReference type="ARBA" id="ARBA00023098"/>
    </source>
</evidence>
<evidence type="ECO:0000256" key="1">
    <source>
        <dbReference type="ARBA" id="ARBA00022801"/>
    </source>
</evidence>
<name>A0A2S0K1E9_LYSSH</name>
<evidence type="ECO:0000256" key="2">
    <source>
        <dbReference type="ARBA" id="ARBA00022963"/>
    </source>
</evidence>
<comment type="caution">
    <text evidence="4">Lacks conserved residue(s) required for the propagation of feature annotation.</text>
</comment>
<dbReference type="Proteomes" id="UP000238825">
    <property type="component" value="Chromosome"/>
</dbReference>
<dbReference type="RefSeq" id="WP_029747330.1">
    <property type="nucleotide sequence ID" value="NZ_BJNS01000001.1"/>
</dbReference>
<dbReference type="SUPFAM" id="SSF52151">
    <property type="entry name" value="FabD/lysophospholipase-like"/>
    <property type="match status" value="1"/>
</dbReference>
<dbReference type="EMBL" id="CP019980">
    <property type="protein sequence ID" value="AVK97220.1"/>
    <property type="molecule type" value="Genomic_DNA"/>
</dbReference>
<protein>
    <submittedName>
        <fullName evidence="6">Patatin family protein</fullName>
    </submittedName>
    <submittedName>
        <fullName evidence="7">Patatin-like phospholipase</fullName>
    </submittedName>
</protein>
<dbReference type="InterPro" id="IPR045943">
    <property type="entry name" value="DUF6363"/>
</dbReference>
<dbReference type="GO" id="GO:0016787">
    <property type="term" value="F:hydrolase activity"/>
    <property type="evidence" value="ECO:0007669"/>
    <property type="project" value="UniProtKB-UniRule"/>
</dbReference>
<dbReference type="Pfam" id="PF19890">
    <property type="entry name" value="DUF6363"/>
    <property type="match status" value="1"/>
</dbReference>
<dbReference type="GeneID" id="48277225"/>
<evidence type="ECO:0000313" key="7">
    <source>
        <dbReference type="EMBL" id="SUV16897.1"/>
    </source>
</evidence>
<dbReference type="CDD" id="cd07208">
    <property type="entry name" value="Pat_hypo_Ecoli_yjju_like"/>
    <property type="match status" value="1"/>
</dbReference>
<evidence type="ECO:0000313" key="6">
    <source>
        <dbReference type="EMBL" id="AVK97220.1"/>
    </source>
</evidence>
<dbReference type="InterPro" id="IPR016035">
    <property type="entry name" value="Acyl_Trfase/lysoPLipase"/>
</dbReference>
<dbReference type="PANTHER" id="PTHR14226">
    <property type="entry name" value="NEUROPATHY TARGET ESTERASE/SWISS CHEESE D.MELANOGASTER"/>
    <property type="match status" value="1"/>
</dbReference>